<evidence type="ECO:0000313" key="4">
    <source>
        <dbReference type="Proteomes" id="UP000017836"/>
    </source>
</evidence>
<proteinExistence type="inferred from homology"/>
<dbReference type="Pfam" id="PF01774">
    <property type="entry name" value="UreD"/>
    <property type="match status" value="1"/>
</dbReference>
<dbReference type="HOGENOM" id="CLU_2076707_0_0_1"/>
<dbReference type="OMA" id="WLYLIAY"/>
<evidence type="ECO:0000256" key="1">
    <source>
        <dbReference type="ARBA" id="ARBA00007177"/>
    </source>
</evidence>
<dbReference type="eggNOG" id="ENOG502QSQN">
    <property type="taxonomic scope" value="Eukaryota"/>
</dbReference>
<dbReference type="Proteomes" id="UP000017836">
    <property type="component" value="Unassembled WGS sequence"/>
</dbReference>
<sequence>MESGLAVVDKVGGRSTLTRCFAKYPLKLISPTKVGSCKSDVVWVYMVSFGGGMVSGDHVSCAMSVGDDCTAVLTTQASTKVGVVPAVLAFQFRFRFCSLHFINYFLGRSTIQLCNNQLNPNLASASFPN</sequence>
<dbReference type="EMBL" id="KI395392">
    <property type="protein sequence ID" value="ERM98300.1"/>
    <property type="molecule type" value="Genomic_DNA"/>
</dbReference>
<name>W1NTB5_AMBTC</name>
<dbReference type="STRING" id="13333.W1NTB5"/>
<protein>
    <submittedName>
        <fullName evidence="3">Uncharacterized protein</fullName>
    </submittedName>
</protein>
<gene>
    <name evidence="3" type="ORF">AMTR_s00094p00068110</name>
</gene>
<comment type="similarity">
    <text evidence="1">Belongs to the UreD family.</text>
</comment>
<dbReference type="PANTHER" id="PTHR33643:SF1">
    <property type="entry name" value="UREASE ACCESSORY PROTEIN D"/>
    <property type="match status" value="1"/>
</dbReference>
<dbReference type="GO" id="GO:0016151">
    <property type="term" value="F:nickel cation binding"/>
    <property type="evidence" value="ECO:0007669"/>
    <property type="project" value="InterPro"/>
</dbReference>
<accession>W1NTB5</accession>
<evidence type="ECO:0000256" key="2">
    <source>
        <dbReference type="ARBA" id="ARBA00023186"/>
    </source>
</evidence>
<organism evidence="3 4">
    <name type="scientific">Amborella trichopoda</name>
    <dbReference type="NCBI Taxonomy" id="13333"/>
    <lineage>
        <taxon>Eukaryota</taxon>
        <taxon>Viridiplantae</taxon>
        <taxon>Streptophyta</taxon>
        <taxon>Embryophyta</taxon>
        <taxon>Tracheophyta</taxon>
        <taxon>Spermatophyta</taxon>
        <taxon>Magnoliopsida</taxon>
        <taxon>Amborellales</taxon>
        <taxon>Amborellaceae</taxon>
        <taxon>Amborella</taxon>
    </lineage>
</organism>
<dbReference type="AlphaFoldDB" id="W1NTB5"/>
<keyword evidence="4" id="KW-1185">Reference proteome</keyword>
<dbReference type="Gramene" id="ERM98300">
    <property type="protein sequence ID" value="ERM98300"/>
    <property type="gene ID" value="AMTR_s00094p00068110"/>
</dbReference>
<keyword evidence="2" id="KW-0143">Chaperone</keyword>
<dbReference type="PANTHER" id="PTHR33643">
    <property type="entry name" value="UREASE ACCESSORY PROTEIN D"/>
    <property type="match status" value="1"/>
</dbReference>
<evidence type="ECO:0000313" key="3">
    <source>
        <dbReference type="EMBL" id="ERM98300.1"/>
    </source>
</evidence>
<dbReference type="InterPro" id="IPR002669">
    <property type="entry name" value="UreD"/>
</dbReference>
<reference evidence="4" key="1">
    <citation type="journal article" date="2013" name="Science">
        <title>The Amborella genome and the evolution of flowering plants.</title>
        <authorList>
            <consortium name="Amborella Genome Project"/>
        </authorList>
    </citation>
    <scope>NUCLEOTIDE SEQUENCE [LARGE SCALE GENOMIC DNA]</scope>
</reference>